<dbReference type="EMBL" id="VITW01000009">
    <property type="protein sequence ID" value="TWB69420.1"/>
    <property type="molecule type" value="Genomic_DNA"/>
</dbReference>
<keyword evidence="4" id="KW-1185">Reference proteome</keyword>
<name>A0A560JM92_9BRAD</name>
<reference evidence="3 4" key="1">
    <citation type="submission" date="2019-06" db="EMBL/GenBank/DDBJ databases">
        <title>Genomic Encyclopedia of Type Strains, Phase IV (KMG-V): Genome sequencing to study the core and pangenomes of soil and plant-associated prokaryotes.</title>
        <authorList>
            <person name="Whitman W."/>
        </authorList>
    </citation>
    <scope>NUCLEOTIDE SEQUENCE [LARGE SCALE GENOMIC DNA]</scope>
    <source>
        <strain evidence="3 4">BR 10556</strain>
    </source>
</reference>
<dbReference type="AlphaFoldDB" id="A0A560JM92"/>
<evidence type="ECO:0000256" key="1">
    <source>
        <dbReference type="ARBA" id="ARBA00005254"/>
    </source>
</evidence>
<dbReference type="GO" id="GO:0003824">
    <property type="term" value="F:catalytic activity"/>
    <property type="evidence" value="ECO:0007669"/>
    <property type="project" value="InterPro"/>
</dbReference>
<dbReference type="SUPFAM" id="SSF52096">
    <property type="entry name" value="ClpP/crotonase"/>
    <property type="match status" value="1"/>
</dbReference>
<dbReference type="InterPro" id="IPR029045">
    <property type="entry name" value="ClpP/crotonase-like_dom_sf"/>
</dbReference>
<dbReference type="PROSITE" id="PS00166">
    <property type="entry name" value="ENOYL_COA_HYDRATASE"/>
    <property type="match status" value="1"/>
</dbReference>
<organism evidence="3 4">
    <name type="scientific">Bradyrhizobium sacchari</name>
    <dbReference type="NCBI Taxonomy" id="1399419"/>
    <lineage>
        <taxon>Bacteria</taxon>
        <taxon>Pseudomonadati</taxon>
        <taxon>Pseudomonadota</taxon>
        <taxon>Alphaproteobacteria</taxon>
        <taxon>Hyphomicrobiales</taxon>
        <taxon>Nitrobacteraceae</taxon>
        <taxon>Bradyrhizobium</taxon>
    </lineage>
</organism>
<dbReference type="STRING" id="1399419.A5906_01800"/>
<dbReference type="Pfam" id="PF00378">
    <property type="entry name" value="ECH_1"/>
    <property type="match status" value="1"/>
</dbReference>
<evidence type="ECO:0000313" key="3">
    <source>
        <dbReference type="EMBL" id="TWB69420.1"/>
    </source>
</evidence>
<comment type="similarity">
    <text evidence="1 2">Belongs to the enoyl-CoA hydratase/isomerase family.</text>
</comment>
<dbReference type="InterPro" id="IPR018376">
    <property type="entry name" value="Enoyl-CoA_hyd/isom_CS"/>
</dbReference>
<accession>A0A560JM92</accession>
<gene>
    <name evidence="3" type="ORF">FBZ95_10916</name>
</gene>
<dbReference type="RefSeq" id="WP_080137723.1">
    <property type="nucleotide sequence ID" value="NZ_LWIG01000024.1"/>
</dbReference>
<dbReference type="CDD" id="cd06558">
    <property type="entry name" value="crotonase-like"/>
    <property type="match status" value="1"/>
</dbReference>
<comment type="caution">
    <text evidence="3">The sequence shown here is derived from an EMBL/GenBank/DDBJ whole genome shotgun (WGS) entry which is preliminary data.</text>
</comment>
<dbReference type="Gene3D" id="3.90.226.10">
    <property type="entry name" value="2-enoyl-CoA Hydratase, Chain A, domain 1"/>
    <property type="match status" value="1"/>
</dbReference>
<protein>
    <submittedName>
        <fullName evidence="3">Enoyl-CoA hydratase/carnithine racemase</fullName>
    </submittedName>
</protein>
<sequence length="296" mass="33184">MHNTILYEANDRVAWITLNRPNKRNALSIKLCNEFLDAIAIAERDPDVRVIVIKGAGDRSFSSGFDMAEDKSEFGPSERAEWTFDHLEKLLDHACEFLHSVFHCSKPVIAMINGHCLAGALDLALWCDLRYCSDDSRFGAIEVRFAAGDTELPIMSHVIGQRCRELVYTGDVIDAQEAHRLGLVNRVFPKASLEEEVTRIAKRISRVALPTLVWSKRSLNNTLHAAGLDSALRYSYASDLIINKSDSEYRRFRELLRTEGAKAASRWIESIFAPFEPEMSGVASHMASKQPTKAGD</sequence>
<dbReference type="OrthoDB" id="9795613at2"/>
<dbReference type="Proteomes" id="UP000315914">
    <property type="component" value="Unassembled WGS sequence"/>
</dbReference>
<dbReference type="PANTHER" id="PTHR43802">
    <property type="entry name" value="ENOYL-COA HYDRATASE"/>
    <property type="match status" value="1"/>
</dbReference>
<dbReference type="InterPro" id="IPR001753">
    <property type="entry name" value="Enoyl-CoA_hydra/iso"/>
</dbReference>
<evidence type="ECO:0000256" key="2">
    <source>
        <dbReference type="RuleBase" id="RU003707"/>
    </source>
</evidence>
<dbReference type="PANTHER" id="PTHR43802:SF1">
    <property type="entry name" value="IP11341P-RELATED"/>
    <property type="match status" value="1"/>
</dbReference>
<evidence type="ECO:0000313" key="4">
    <source>
        <dbReference type="Proteomes" id="UP000315914"/>
    </source>
</evidence>
<proteinExistence type="inferred from homology"/>